<feature type="region of interest" description="Disordered" evidence="6">
    <location>
        <begin position="1"/>
        <end position="123"/>
    </location>
</feature>
<evidence type="ECO:0000313" key="9">
    <source>
        <dbReference type="Proteomes" id="UP000324832"/>
    </source>
</evidence>
<feature type="domain" description="NF-X1-type" evidence="7">
    <location>
        <begin position="1683"/>
        <end position="1701"/>
    </location>
</feature>
<feature type="domain" description="NF-X1-type" evidence="7">
    <location>
        <begin position="1608"/>
        <end position="1625"/>
    </location>
</feature>
<dbReference type="Proteomes" id="UP000324832">
    <property type="component" value="Unassembled WGS sequence"/>
</dbReference>
<proteinExistence type="predicted"/>
<reference evidence="8 9" key="1">
    <citation type="submission" date="2017-07" db="EMBL/GenBank/DDBJ databases">
        <authorList>
            <person name="Talla V."/>
            <person name="Backstrom N."/>
        </authorList>
    </citation>
    <scope>NUCLEOTIDE SEQUENCE [LARGE SCALE GENOMIC DNA]</scope>
</reference>
<dbReference type="InterPro" id="IPR045055">
    <property type="entry name" value="DNA2/NAM7-like"/>
</dbReference>
<evidence type="ECO:0000256" key="2">
    <source>
        <dbReference type="ARBA" id="ARBA00022737"/>
    </source>
</evidence>
<feature type="non-terminal residue" evidence="8">
    <location>
        <position position="1707"/>
    </location>
</feature>
<dbReference type="Pfam" id="PF13087">
    <property type="entry name" value="AAA_12"/>
    <property type="match status" value="1"/>
</dbReference>
<dbReference type="CDD" id="cd06008">
    <property type="entry name" value="NF-X1-zinc-finger"/>
    <property type="match status" value="1"/>
</dbReference>
<keyword evidence="1" id="KW-0479">Metal-binding</keyword>
<feature type="compositionally biased region" description="Gly residues" evidence="6">
    <location>
        <begin position="1"/>
        <end position="10"/>
    </location>
</feature>
<dbReference type="InterPro" id="IPR047187">
    <property type="entry name" value="SF1_C_Upf1"/>
</dbReference>
<evidence type="ECO:0000256" key="3">
    <source>
        <dbReference type="ARBA" id="ARBA00022771"/>
    </source>
</evidence>
<dbReference type="InterPro" id="IPR000967">
    <property type="entry name" value="Znf_NFX1"/>
</dbReference>
<protein>
    <recommendedName>
        <fullName evidence="7">NF-X1-type domain-containing protein</fullName>
    </recommendedName>
</protein>
<dbReference type="CDD" id="cd18808">
    <property type="entry name" value="SF1_C_Upf1"/>
    <property type="match status" value="1"/>
</dbReference>
<dbReference type="PANTHER" id="PTHR10887:SF341">
    <property type="entry name" value="NFX1-TYPE ZINC FINGER-CONTAINING PROTEIN 1"/>
    <property type="match status" value="1"/>
</dbReference>
<evidence type="ECO:0000256" key="6">
    <source>
        <dbReference type="SAM" id="MobiDB-lite"/>
    </source>
</evidence>
<dbReference type="GO" id="GO:0008270">
    <property type="term" value="F:zinc ion binding"/>
    <property type="evidence" value="ECO:0007669"/>
    <property type="project" value="UniProtKB-KW"/>
</dbReference>
<evidence type="ECO:0000256" key="5">
    <source>
        <dbReference type="SAM" id="Coils"/>
    </source>
</evidence>
<feature type="domain" description="NF-X1-type" evidence="7">
    <location>
        <begin position="1365"/>
        <end position="1392"/>
    </location>
</feature>
<keyword evidence="9" id="KW-1185">Reference proteome</keyword>
<dbReference type="InterPro" id="IPR027417">
    <property type="entry name" value="P-loop_NTPase"/>
</dbReference>
<evidence type="ECO:0000256" key="4">
    <source>
        <dbReference type="ARBA" id="ARBA00022833"/>
    </source>
</evidence>
<feature type="domain" description="NF-X1-type" evidence="7">
    <location>
        <begin position="1252"/>
        <end position="1278"/>
    </location>
</feature>
<evidence type="ECO:0000256" key="1">
    <source>
        <dbReference type="ARBA" id="ARBA00022723"/>
    </source>
</evidence>
<dbReference type="InterPro" id="IPR041679">
    <property type="entry name" value="DNA2/NAM7-like_C"/>
</dbReference>
<feature type="compositionally biased region" description="Basic and acidic residues" evidence="6">
    <location>
        <begin position="95"/>
        <end position="107"/>
    </location>
</feature>
<name>A0A5E4Q1S6_9NEOP</name>
<evidence type="ECO:0000313" key="8">
    <source>
        <dbReference type="EMBL" id="VVC92172.1"/>
    </source>
</evidence>
<keyword evidence="4" id="KW-0862">Zinc</keyword>
<dbReference type="Gene3D" id="3.40.50.300">
    <property type="entry name" value="P-loop containing nucleotide triphosphate hydrolases"/>
    <property type="match status" value="3"/>
</dbReference>
<feature type="domain" description="NF-X1-type" evidence="7">
    <location>
        <begin position="1459"/>
        <end position="1476"/>
    </location>
</feature>
<dbReference type="GO" id="GO:0031048">
    <property type="term" value="P:regulatory ncRNA-mediated heterochromatin formation"/>
    <property type="evidence" value="ECO:0007669"/>
    <property type="project" value="TreeGrafter"/>
</dbReference>
<sequence>MSSRGGGTRGRGPRRPRADSEGTQARGNRHRGGRGRQHTAEGDSGMGVPGDRYQRGRGRQRRSNDNSTTREPGTENYRGEGRQRSAQGYPVPENHNQRGPEHQRRSDGSTGGTPQSIKTAGSQRHCVRSMSFVKLQSLVDADISDIFIEIAHSKRQFMELLHLAKEKHDVNVLILQLMCKVAQSTMDQLKLQLILEICNSSFIQDFSMYLLNLPYAQNKGKNHLYWSNPNQFWENFLNFFECVRNLSPSTAYTKCRPLIENISKCCLEVLRETQGLALPDEFYTKLSRLRDMMAKKEENTNVRETRTSNNATTVVVEGEPPTSFREISVLPTEADLLEEVPFVRPNIVDGAYSDIEHYLDVQFRLLREDCLGPLRDGIKQFLAEPKRRNYDGIRVYHKVVFTEPYVSNMTCGHVVQLNKETCKRFQSIKWQYNKRFLYGSLVIFVNEETKTFIVATILDRQVNNLINGKIPVLVVGNEENLSYKDFYTMLESEVYFEPYFHVLNVLKHPSFAENMSMKKYIVDVDPQPNPPQYLISYTDYEVETEDSNNHYFEVLNFATWPTCQQLNMNQSQYEAYKLALTHEFSVIQGPPGTGKTYLGIKIAQTLLTNIKIDRCLMLVICYTNHALDQFLEAILKITDSVVRIGGQSRSEDLKKHNLNELRASSKGNNSKHNSLLRERRFSFNECERSMKQLQKNITSLSSGIVHSCVIKKYVAKSCAKLGSIIQIYDAEQREGKSSEDPLSVWLFQFSTMNLGNDLVRAKQLLEKYEESLKTEKEDKKHSLKNRDTMIDELEDENVCQLVDICSSTIKQLMELLKTNFSVIENSSAMQQIIPSENCIKFAFARIETFQEMHRLYSEENLTEAEYEALCRQPTAKMSLSNRWKLYFNWVNDLRTKLQAQVRPLQVDMDRTKHAYEEAKLLVDLDLIKHYKVIGMTTTAAARVQKLLDELKPPIVIVEEAAEVFEQHIITSLSEGCEHLILIGDHQQLRPSAACMKLAREYNIEVSLFERMINNKIHSRRLSVQHRMRPEIASLISPHIYPDLLNHPSVERFPNVKGMKCNMFFWTHDFLEQKTTDGGSKSNSQEGDLVLKLANYLMQQGYQPEDVTILAAYSAQMFYLRKEREKYAFLKKIQITVVDNYQGEESKIILLSLVRNNAEGKIGFLQTENRVCVALSRAREGFYIFGNITMLKSKSDLWTKISQTLEEKGLLGQQIQLKCENHPDTITTVTKESDFEFVPEGGCLQKCLHKLKCLHPCPLVCHGYDNNHESVQCIIKCERVICELDHVCPLMCNVTCQPCKVKVEKTLPCKHLMTLRCFEDPASNHIKCLTLVDVVMPDCGHDAKKPCYLNMTQLRCPVECGGRANCGHKCERTCHVTDDPEHLQYLCERPCEKNKKGCSQEGDDVQAEHRCNKKCYETCDECNVEVVKKRNNCKHTARVACKDDVNSMPCLKNCARMLPCNHHCKKRCSEPCGDCSQKVKKLIPECGHMVETECKVNPTRDMCLSQCTRTLPCGHTCQQACKEICSQAKCSVLSGKVQSRCGHSVTLPCSIYKAYLEGEAEKEVVASYCTEKCRAELSCEHQCGGSCGTCYQGRLHQPCIMPCQRQLICGHRCEEPCNKLCPPCMKPCEIRCRHSKCHKKCGVPCAPCQEKCSRECVHGKCTRKCGDRCTVAPCDEPCPQVRPCGHPCRGLCGERCPDICNVCRPETF</sequence>
<feature type="compositionally biased region" description="Basic residues" evidence="6">
    <location>
        <begin position="27"/>
        <end position="37"/>
    </location>
</feature>
<dbReference type="FunFam" id="3.40.50.300:FF:000742">
    <property type="entry name" value="NFX1-type zinc finger-containing protein 1"/>
    <property type="match status" value="1"/>
</dbReference>
<dbReference type="EMBL" id="FZQP02001226">
    <property type="protein sequence ID" value="VVC92172.1"/>
    <property type="molecule type" value="Genomic_DNA"/>
</dbReference>
<feature type="coiled-coil region" evidence="5">
    <location>
        <begin position="758"/>
        <end position="785"/>
    </location>
</feature>
<organism evidence="8 9">
    <name type="scientific">Leptidea sinapis</name>
    <dbReference type="NCBI Taxonomy" id="189913"/>
    <lineage>
        <taxon>Eukaryota</taxon>
        <taxon>Metazoa</taxon>
        <taxon>Ecdysozoa</taxon>
        <taxon>Arthropoda</taxon>
        <taxon>Hexapoda</taxon>
        <taxon>Insecta</taxon>
        <taxon>Pterygota</taxon>
        <taxon>Neoptera</taxon>
        <taxon>Endopterygota</taxon>
        <taxon>Lepidoptera</taxon>
        <taxon>Glossata</taxon>
        <taxon>Ditrysia</taxon>
        <taxon>Papilionoidea</taxon>
        <taxon>Pieridae</taxon>
        <taxon>Dismorphiinae</taxon>
        <taxon>Leptidea</taxon>
    </lineage>
</organism>
<dbReference type="GO" id="GO:0004386">
    <property type="term" value="F:helicase activity"/>
    <property type="evidence" value="ECO:0007669"/>
    <property type="project" value="InterPro"/>
</dbReference>
<evidence type="ECO:0000259" key="7">
    <source>
        <dbReference type="SMART" id="SM00438"/>
    </source>
</evidence>
<gene>
    <name evidence="8" type="ORF">LSINAPIS_LOCUS4675</name>
</gene>
<accession>A0A5E4Q1S6</accession>
<dbReference type="SMART" id="SM00438">
    <property type="entry name" value="ZnF_NFX"/>
    <property type="match status" value="5"/>
</dbReference>
<feature type="compositionally biased region" description="Polar residues" evidence="6">
    <location>
        <begin position="112"/>
        <end position="122"/>
    </location>
</feature>
<dbReference type="InterPro" id="IPR057373">
    <property type="entry name" value="ZNFX1"/>
</dbReference>
<keyword evidence="3" id="KW-0863">Zinc-finger</keyword>
<keyword evidence="2" id="KW-0677">Repeat</keyword>
<dbReference type="PANTHER" id="PTHR10887">
    <property type="entry name" value="DNA2/NAM7 HELICASE FAMILY"/>
    <property type="match status" value="1"/>
</dbReference>
<dbReference type="InterPro" id="IPR041677">
    <property type="entry name" value="DNA2/NAM7_AAA_11"/>
</dbReference>
<dbReference type="Pfam" id="PF13086">
    <property type="entry name" value="AAA_11"/>
    <property type="match status" value="2"/>
</dbReference>
<keyword evidence="5" id="KW-0175">Coiled coil</keyword>
<dbReference type="SUPFAM" id="SSF52540">
    <property type="entry name" value="P-loop containing nucleoside triphosphate hydrolases"/>
    <property type="match status" value="1"/>
</dbReference>
<dbReference type="GO" id="GO:0031380">
    <property type="term" value="C:nuclear RNA-directed RNA polymerase complex"/>
    <property type="evidence" value="ECO:0007669"/>
    <property type="project" value="TreeGrafter"/>
</dbReference>
<dbReference type="Pfam" id="PF25396">
    <property type="entry name" value="ZNFX1"/>
    <property type="match status" value="1"/>
</dbReference>